<dbReference type="Gene3D" id="2.30.30.40">
    <property type="entry name" value="SH3 Domains"/>
    <property type="match status" value="1"/>
</dbReference>
<keyword evidence="1" id="KW-1133">Transmembrane helix</keyword>
<evidence type="ECO:0000313" key="3">
    <source>
        <dbReference type="Proteomes" id="UP000199459"/>
    </source>
</evidence>
<dbReference type="Proteomes" id="UP000199459">
    <property type="component" value="Unassembled WGS sequence"/>
</dbReference>
<dbReference type="STRING" id="917.SAMN05216326_12234"/>
<reference evidence="2 3" key="1">
    <citation type="submission" date="2016-10" db="EMBL/GenBank/DDBJ databases">
        <authorList>
            <person name="de Groot N.N."/>
        </authorList>
    </citation>
    <scope>NUCLEOTIDE SEQUENCE [LARGE SCALE GENOMIC DNA]</scope>
    <source>
        <strain evidence="2 3">Nm22</strain>
    </source>
</reference>
<keyword evidence="1" id="KW-0472">Membrane</keyword>
<accession>A0A1H8EM93</accession>
<dbReference type="AlphaFoldDB" id="A0A1H8EM93"/>
<evidence type="ECO:0000313" key="2">
    <source>
        <dbReference type="EMBL" id="SEN20500.1"/>
    </source>
</evidence>
<organism evidence="2 3">
    <name type="scientific">Nitrosomonas marina</name>
    <dbReference type="NCBI Taxonomy" id="917"/>
    <lineage>
        <taxon>Bacteria</taxon>
        <taxon>Pseudomonadati</taxon>
        <taxon>Pseudomonadota</taxon>
        <taxon>Betaproteobacteria</taxon>
        <taxon>Nitrosomonadales</taxon>
        <taxon>Nitrosomonadaceae</taxon>
        <taxon>Nitrosomonas</taxon>
    </lineage>
</organism>
<name>A0A1H8EM93_9PROT</name>
<sequence>MMFRLTKMCRLRHIPYILRSGIYAGCVNIFLVSLLCLAPALVKADMDFYSIAENATVMYDAPSVKSGKLYIAGANLPIEAIVNVEGWVKVRDSSGSLAWVEKKALSKQRFVIVTVPVANIYHKAEEGAEMVYQAQENVVLEWLDSNTPGWVRVRHQDGQSGFVRADQVWGS</sequence>
<evidence type="ECO:0000256" key="1">
    <source>
        <dbReference type="SAM" id="Phobius"/>
    </source>
</evidence>
<gene>
    <name evidence="2" type="ORF">SAMN05216325_11030</name>
</gene>
<dbReference type="EMBL" id="FOCP01000010">
    <property type="protein sequence ID" value="SEN20500.1"/>
    <property type="molecule type" value="Genomic_DNA"/>
</dbReference>
<keyword evidence="1" id="KW-0812">Transmembrane</keyword>
<dbReference type="InterPro" id="IPR010466">
    <property type="entry name" value="DUF1058"/>
</dbReference>
<dbReference type="Pfam" id="PF06347">
    <property type="entry name" value="SH3_4"/>
    <property type="match status" value="2"/>
</dbReference>
<protein>
    <submittedName>
        <fullName evidence="2">SH3-like domain-containing protein</fullName>
    </submittedName>
</protein>
<proteinExistence type="predicted"/>
<feature type="transmembrane region" description="Helical" evidence="1">
    <location>
        <begin position="21"/>
        <end position="42"/>
    </location>
</feature>